<dbReference type="Gene3D" id="3.90.190.20">
    <property type="entry name" value="Mur ligase, C-terminal domain"/>
    <property type="match status" value="1"/>
</dbReference>
<keyword evidence="3 10" id="KW-0132">Cell division</keyword>
<dbReference type="InterPro" id="IPR005863">
    <property type="entry name" value="UDP-N-AcMur_synth"/>
</dbReference>
<dbReference type="Pfam" id="PF01225">
    <property type="entry name" value="Mur_ligase"/>
    <property type="match status" value="1"/>
</dbReference>
<evidence type="ECO:0000313" key="15">
    <source>
        <dbReference type="EMBL" id="MBP2077546.1"/>
    </source>
</evidence>
<name>A0A9X1CC15_9BACI</name>
<keyword evidence="8 10" id="KW-0131">Cell cycle</keyword>
<comment type="pathway">
    <text evidence="10 11">Cell wall biogenesis; peptidoglycan biosynthesis.</text>
</comment>
<organism evidence="15 16">
    <name type="scientific">Oceanobacillus polygoni</name>
    <dbReference type="NCBI Taxonomy" id="1235259"/>
    <lineage>
        <taxon>Bacteria</taxon>
        <taxon>Bacillati</taxon>
        <taxon>Bacillota</taxon>
        <taxon>Bacilli</taxon>
        <taxon>Bacillales</taxon>
        <taxon>Bacillaceae</taxon>
        <taxon>Oceanobacillus</taxon>
    </lineage>
</organism>
<dbReference type="SUPFAM" id="SSF53244">
    <property type="entry name" value="MurD-like peptide ligases, peptide-binding domain"/>
    <property type="match status" value="1"/>
</dbReference>
<keyword evidence="4 10" id="KW-0547">Nucleotide-binding</keyword>
<comment type="similarity">
    <text evidence="10">Belongs to the MurCDEF family. MurF subfamily.</text>
</comment>
<protein>
    <recommendedName>
        <fullName evidence="10 11">UDP-N-acetylmuramoyl-tripeptide--D-alanyl-D-alanine ligase</fullName>
        <ecNumber evidence="10 11">6.3.2.10</ecNumber>
    </recommendedName>
    <alternativeName>
        <fullName evidence="10">D-alanyl-D-alanine-adding enzyme</fullName>
    </alternativeName>
</protein>
<evidence type="ECO:0000256" key="2">
    <source>
        <dbReference type="ARBA" id="ARBA00022598"/>
    </source>
</evidence>
<dbReference type="PANTHER" id="PTHR43024">
    <property type="entry name" value="UDP-N-ACETYLMURAMOYL-TRIPEPTIDE--D-ALANYL-D-ALANINE LIGASE"/>
    <property type="match status" value="1"/>
</dbReference>
<dbReference type="InterPro" id="IPR036615">
    <property type="entry name" value="Mur_ligase_C_dom_sf"/>
</dbReference>
<comment type="function">
    <text evidence="10 11">Involved in cell wall formation. Catalyzes the final step in the synthesis of UDP-N-acetylmuramoyl-pentapeptide, the precursor of murein.</text>
</comment>
<comment type="catalytic activity">
    <reaction evidence="10 11">
        <text>D-alanyl-D-alanine + UDP-N-acetyl-alpha-D-muramoyl-L-alanyl-gamma-D-glutamyl-meso-2,6-diaminopimelate + ATP = UDP-N-acetyl-alpha-D-muramoyl-L-alanyl-gamma-D-glutamyl-meso-2,6-diaminopimeloyl-D-alanyl-D-alanine + ADP + phosphate + H(+)</text>
        <dbReference type="Rhea" id="RHEA:28374"/>
        <dbReference type="ChEBI" id="CHEBI:15378"/>
        <dbReference type="ChEBI" id="CHEBI:30616"/>
        <dbReference type="ChEBI" id="CHEBI:43474"/>
        <dbReference type="ChEBI" id="CHEBI:57822"/>
        <dbReference type="ChEBI" id="CHEBI:61386"/>
        <dbReference type="ChEBI" id="CHEBI:83905"/>
        <dbReference type="ChEBI" id="CHEBI:456216"/>
        <dbReference type="EC" id="6.3.2.10"/>
    </reaction>
</comment>
<keyword evidence="9 10" id="KW-0961">Cell wall biogenesis/degradation</keyword>
<feature type="binding site" evidence="10">
    <location>
        <begin position="114"/>
        <end position="120"/>
    </location>
    <ligand>
        <name>ATP</name>
        <dbReference type="ChEBI" id="CHEBI:30616"/>
    </ligand>
</feature>
<dbReference type="GO" id="GO:0047480">
    <property type="term" value="F:UDP-N-acetylmuramoyl-tripeptide-D-alanyl-D-alanine ligase activity"/>
    <property type="evidence" value="ECO:0007669"/>
    <property type="project" value="UniProtKB-UniRule"/>
</dbReference>
<evidence type="ECO:0000256" key="7">
    <source>
        <dbReference type="ARBA" id="ARBA00022984"/>
    </source>
</evidence>
<dbReference type="SUPFAM" id="SSF53623">
    <property type="entry name" value="MurD-like peptide ligases, catalytic domain"/>
    <property type="match status" value="1"/>
</dbReference>
<evidence type="ECO:0000256" key="3">
    <source>
        <dbReference type="ARBA" id="ARBA00022618"/>
    </source>
</evidence>
<proteinExistence type="inferred from homology"/>
<keyword evidence="2 10" id="KW-0436">Ligase</keyword>
<dbReference type="GO" id="GO:0071555">
    <property type="term" value="P:cell wall organization"/>
    <property type="evidence" value="ECO:0007669"/>
    <property type="project" value="UniProtKB-KW"/>
</dbReference>
<feature type="domain" description="Mur ligase central" evidence="14">
    <location>
        <begin position="112"/>
        <end position="292"/>
    </location>
</feature>
<evidence type="ECO:0000256" key="6">
    <source>
        <dbReference type="ARBA" id="ARBA00022960"/>
    </source>
</evidence>
<feature type="domain" description="Mur ligase C-terminal" evidence="13">
    <location>
        <begin position="315"/>
        <end position="440"/>
    </location>
</feature>
<reference evidence="15" key="1">
    <citation type="submission" date="2021-03" db="EMBL/GenBank/DDBJ databases">
        <title>Genomic Encyclopedia of Type Strains, Phase IV (KMG-IV): sequencing the most valuable type-strain genomes for metagenomic binning, comparative biology and taxonomic classification.</title>
        <authorList>
            <person name="Goeker M."/>
        </authorList>
    </citation>
    <scope>NUCLEOTIDE SEQUENCE</scope>
    <source>
        <strain evidence="15">DSM 107338</strain>
    </source>
</reference>
<dbReference type="InterPro" id="IPR035911">
    <property type="entry name" value="MurE/MurF_N"/>
</dbReference>
<evidence type="ECO:0000256" key="11">
    <source>
        <dbReference type="RuleBase" id="RU004136"/>
    </source>
</evidence>
<dbReference type="Pfam" id="PF02875">
    <property type="entry name" value="Mur_ligase_C"/>
    <property type="match status" value="1"/>
</dbReference>
<evidence type="ECO:0000259" key="12">
    <source>
        <dbReference type="Pfam" id="PF01225"/>
    </source>
</evidence>
<evidence type="ECO:0000259" key="14">
    <source>
        <dbReference type="Pfam" id="PF08245"/>
    </source>
</evidence>
<dbReference type="GO" id="GO:0009252">
    <property type="term" value="P:peptidoglycan biosynthetic process"/>
    <property type="evidence" value="ECO:0007669"/>
    <property type="project" value="UniProtKB-UniRule"/>
</dbReference>
<evidence type="ECO:0000256" key="10">
    <source>
        <dbReference type="HAMAP-Rule" id="MF_02019"/>
    </source>
</evidence>
<dbReference type="GO" id="GO:0005737">
    <property type="term" value="C:cytoplasm"/>
    <property type="evidence" value="ECO:0007669"/>
    <property type="project" value="UniProtKB-SubCell"/>
</dbReference>
<dbReference type="PANTHER" id="PTHR43024:SF1">
    <property type="entry name" value="UDP-N-ACETYLMURAMOYL-TRIPEPTIDE--D-ALANYL-D-ALANINE LIGASE"/>
    <property type="match status" value="1"/>
</dbReference>
<gene>
    <name evidence="10" type="primary">murF</name>
    <name evidence="15" type="ORF">J2Z64_001801</name>
</gene>
<dbReference type="InterPro" id="IPR013221">
    <property type="entry name" value="Mur_ligase_cen"/>
</dbReference>
<dbReference type="GO" id="GO:0051301">
    <property type="term" value="P:cell division"/>
    <property type="evidence" value="ECO:0007669"/>
    <property type="project" value="UniProtKB-KW"/>
</dbReference>
<dbReference type="Gene3D" id="3.40.1190.10">
    <property type="entry name" value="Mur-like, catalytic domain"/>
    <property type="match status" value="1"/>
</dbReference>
<dbReference type="OrthoDB" id="9801978at2"/>
<dbReference type="Proteomes" id="UP001138793">
    <property type="component" value="Unassembled WGS sequence"/>
</dbReference>
<evidence type="ECO:0000256" key="1">
    <source>
        <dbReference type="ARBA" id="ARBA00022490"/>
    </source>
</evidence>
<dbReference type="EC" id="6.3.2.10" evidence="10 11"/>
<keyword evidence="7 10" id="KW-0573">Peptidoglycan synthesis</keyword>
<dbReference type="InterPro" id="IPR036565">
    <property type="entry name" value="Mur-like_cat_sf"/>
</dbReference>
<dbReference type="InterPro" id="IPR000713">
    <property type="entry name" value="Mur_ligase_N"/>
</dbReference>
<dbReference type="Pfam" id="PF08245">
    <property type="entry name" value="Mur_ligase_M"/>
    <property type="match status" value="1"/>
</dbReference>
<keyword evidence="5 10" id="KW-0067">ATP-binding</keyword>
<evidence type="ECO:0000256" key="8">
    <source>
        <dbReference type="ARBA" id="ARBA00023306"/>
    </source>
</evidence>
<dbReference type="GO" id="GO:0008360">
    <property type="term" value="P:regulation of cell shape"/>
    <property type="evidence" value="ECO:0007669"/>
    <property type="project" value="UniProtKB-KW"/>
</dbReference>
<dbReference type="Gene3D" id="3.40.1390.10">
    <property type="entry name" value="MurE/MurF, N-terminal domain"/>
    <property type="match status" value="1"/>
</dbReference>
<dbReference type="HAMAP" id="MF_02019">
    <property type="entry name" value="MurF"/>
    <property type="match status" value="1"/>
</dbReference>
<dbReference type="RefSeq" id="WP_149476207.1">
    <property type="nucleotide sequence ID" value="NZ_PIJY01000045.1"/>
</dbReference>
<dbReference type="InterPro" id="IPR051046">
    <property type="entry name" value="MurCDEF_CellWall_CoF430Synth"/>
</dbReference>
<feature type="domain" description="Mur ligase N-terminal catalytic" evidence="12">
    <location>
        <begin position="25"/>
        <end position="98"/>
    </location>
</feature>
<comment type="subcellular location">
    <subcellularLocation>
        <location evidence="10 11">Cytoplasm</location>
    </subcellularLocation>
</comment>
<dbReference type="InterPro" id="IPR004101">
    <property type="entry name" value="Mur_ligase_C"/>
</dbReference>
<sequence length="456" mass="50475">MLFTTNWLAKQFPSNQGKVQDNIAIKQVTTDSRTKDEGLLFVPIVGENFDGHDFVQQAIENGASAIIWDESKQLPDGILPDFPVYFVKDTLRALQDLSSAYRAEVNPIVIGVTGSNGKTTTKDLISAVVKTTYRTHATKGNFNNHIGLPLTILSMDRNTEVLIVEMGMSNFHEIDLLTRIARPDVAIITNIGESHIEFLGSREGIAKAKLEIIHGLDESGVLIIDGDEPLLREKNINQKLISCGFDEKNDYTISQVKIHTLETEFTLSDGMSYQVPLLGKHHAKNASFALALGKLLNIPTEKSKQALRNLELTGMRFELLKGINDVSIINDAYNASATSMKAAIEVVKQMSGFQQKVLVLGDILELGDRAREFHESVAEVIEAPITVLFTYGNHAKWIQTALQTKSHTLVCTHFASKEDLVQALAPYLTKHSLLLFKASRGLKFEEMIEAITTNSN</sequence>
<evidence type="ECO:0000259" key="13">
    <source>
        <dbReference type="Pfam" id="PF02875"/>
    </source>
</evidence>
<dbReference type="AlphaFoldDB" id="A0A9X1CC15"/>
<keyword evidence="6 10" id="KW-0133">Cell shape</keyword>
<accession>A0A9X1CC15</accession>
<evidence type="ECO:0000256" key="5">
    <source>
        <dbReference type="ARBA" id="ARBA00022840"/>
    </source>
</evidence>
<evidence type="ECO:0000256" key="9">
    <source>
        <dbReference type="ARBA" id="ARBA00023316"/>
    </source>
</evidence>
<dbReference type="NCBIfam" id="TIGR01143">
    <property type="entry name" value="murF"/>
    <property type="match status" value="1"/>
</dbReference>
<keyword evidence="16" id="KW-1185">Reference proteome</keyword>
<evidence type="ECO:0000256" key="4">
    <source>
        <dbReference type="ARBA" id="ARBA00022741"/>
    </source>
</evidence>
<evidence type="ECO:0000313" key="16">
    <source>
        <dbReference type="Proteomes" id="UP001138793"/>
    </source>
</evidence>
<dbReference type="GO" id="GO:0005524">
    <property type="term" value="F:ATP binding"/>
    <property type="evidence" value="ECO:0007669"/>
    <property type="project" value="UniProtKB-UniRule"/>
</dbReference>
<dbReference type="SUPFAM" id="SSF63418">
    <property type="entry name" value="MurE/MurF N-terminal domain"/>
    <property type="match status" value="1"/>
</dbReference>
<keyword evidence="1 10" id="KW-0963">Cytoplasm</keyword>
<dbReference type="EMBL" id="JAGGMB010000005">
    <property type="protein sequence ID" value="MBP2077546.1"/>
    <property type="molecule type" value="Genomic_DNA"/>
</dbReference>
<comment type="caution">
    <text evidence="15">The sequence shown here is derived from an EMBL/GenBank/DDBJ whole genome shotgun (WGS) entry which is preliminary data.</text>
</comment>